<dbReference type="GO" id="GO:0004765">
    <property type="term" value="F:shikimate kinase activity"/>
    <property type="evidence" value="ECO:0007669"/>
    <property type="project" value="UniProtKB-UniRule"/>
</dbReference>
<dbReference type="GO" id="GO:0000287">
    <property type="term" value="F:magnesium ion binding"/>
    <property type="evidence" value="ECO:0007669"/>
    <property type="project" value="UniProtKB-UniRule"/>
</dbReference>
<reference evidence="8" key="1">
    <citation type="submission" date="2020-10" db="EMBL/GenBank/DDBJ databases">
        <authorList>
            <person name="Gilroy R."/>
        </authorList>
    </citation>
    <scope>NUCLEOTIDE SEQUENCE</scope>
    <source>
        <strain evidence="8">ChiGjej1B1-1684</strain>
    </source>
</reference>
<feature type="binding site" evidence="7">
    <location>
        <position position="122"/>
    </location>
    <ligand>
        <name>ATP</name>
        <dbReference type="ChEBI" id="CHEBI:30616"/>
    </ligand>
</feature>
<dbReference type="CDD" id="cd00464">
    <property type="entry name" value="SK"/>
    <property type="match status" value="1"/>
</dbReference>
<dbReference type="Proteomes" id="UP000824118">
    <property type="component" value="Unassembled WGS sequence"/>
</dbReference>
<feature type="binding site" evidence="7">
    <location>
        <begin position="16"/>
        <end position="21"/>
    </location>
    <ligand>
        <name>ATP</name>
        <dbReference type="ChEBI" id="CHEBI:30616"/>
    </ligand>
</feature>
<comment type="caution">
    <text evidence="8">The sequence shown here is derived from an EMBL/GenBank/DDBJ whole genome shotgun (WGS) entry which is preliminary data.</text>
</comment>
<name>A0A9D1S896_9FIRM</name>
<dbReference type="GO" id="GO:0009073">
    <property type="term" value="P:aromatic amino acid family biosynthetic process"/>
    <property type="evidence" value="ECO:0007669"/>
    <property type="project" value="UniProtKB-KW"/>
</dbReference>
<evidence type="ECO:0000256" key="2">
    <source>
        <dbReference type="ARBA" id="ARBA00022679"/>
    </source>
</evidence>
<keyword evidence="3 7" id="KW-0547">Nucleotide-binding</keyword>
<accession>A0A9D1S896</accession>
<dbReference type="EMBL" id="DVNG01000088">
    <property type="protein sequence ID" value="HIU50555.1"/>
    <property type="molecule type" value="Genomic_DNA"/>
</dbReference>
<keyword evidence="2 7" id="KW-0808">Transferase</keyword>
<dbReference type="PRINTS" id="PR01100">
    <property type="entry name" value="SHIKIMTKNASE"/>
</dbReference>
<gene>
    <name evidence="7" type="primary">aroK</name>
    <name evidence="8" type="ORF">IAD22_06040</name>
</gene>
<dbReference type="PANTHER" id="PTHR21087">
    <property type="entry name" value="SHIKIMATE KINASE"/>
    <property type="match status" value="1"/>
</dbReference>
<feature type="binding site" evidence="7">
    <location>
        <position position="20"/>
    </location>
    <ligand>
        <name>Mg(2+)</name>
        <dbReference type="ChEBI" id="CHEBI:18420"/>
    </ligand>
</feature>
<dbReference type="EC" id="2.7.1.71" evidence="7"/>
<feature type="binding site" evidence="7">
    <location>
        <position position="38"/>
    </location>
    <ligand>
        <name>substrate</name>
    </ligand>
</feature>
<dbReference type="HAMAP" id="MF_00109">
    <property type="entry name" value="Shikimate_kinase"/>
    <property type="match status" value="1"/>
</dbReference>
<dbReference type="Pfam" id="PF01202">
    <property type="entry name" value="SKI"/>
    <property type="match status" value="1"/>
</dbReference>
<feature type="binding site" evidence="7">
    <location>
        <position position="62"/>
    </location>
    <ligand>
        <name>substrate</name>
    </ligand>
</feature>
<comment type="catalytic activity">
    <reaction evidence="7">
        <text>shikimate + ATP = 3-phosphoshikimate + ADP + H(+)</text>
        <dbReference type="Rhea" id="RHEA:13121"/>
        <dbReference type="ChEBI" id="CHEBI:15378"/>
        <dbReference type="ChEBI" id="CHEBI:30616"/>
        <dbReference type="ChEBI" id="CHEBI:36208"/>
        <dbReference type="ChEBI" id="CHEBI:145989"/>
        <dbReference type="ChEBI" id="CHEBI:456216"/>
        <dbReference type="EC" id="2.7.1.71"/>
    </reaction>
</comment>
<comment type="subunit">
    <text evidence="7">Monomer.</text>
</comment>
<dbReference type="GO" id="GO:0005829">
    <property type="term" value="C:cytosol"/>
    <property type="evidence" value="ECO:0007669"/>
    <property type="project" value="TreeGrafter"/>
</dbReference>
<keyword evidence="7" id="KW-0479">Metal-binding</keyword>
<comment type="caution">
    <text evidence="7">Lacks conserved residue(s) required for the propagation of feature annotation.</text>
</comment>
<sequence>MSNLNQVNIVLCGFMGCGKTTIGKMLAERTGRKFMDTDQYIEESQNMEIPEIFSRQGEEYFRYLEYRACCDLAKMQNLVISTGGGALTFKRNADILSKTGEIILLDADLETLWERLKDDTTRPLLQRENKKQIMTDLYERRLPFYKENSTMTVDASMSPMKVCDEIIRMLRQKYA</sequence>
<dbReference type="GO" id="GO:0008652">
    <property type="term" value="P:amino acid biosynthetic process"/>
    <property type="evidence" value="ECO:0007669"/>
    <property type="project" value="UniProtKB-KW"/>
</dbReference>
<evidence type="ECO:0000256" key="7">
    <source>
        <dbReference type="HAMAP-Rule" id="MF_00109"/>
    </source>
</evidence>
<comment type="similarity">
    <text evidence="7">Belongs to the shikimate kinase family.</text>
</comment>
<dbReference type="SUPFAM" id="SSF52540">
    <property type="entry name" value="P-loop containing nucleoside triphosphate hydrolases"/>
    <property type="match status" value="1"/>
</dbReference>
<comment type="pathway">
    <text evidence="7">Metabolic intermediate biosynthesis; chorismate biosynthesis; chorismate from D-erythrose 4-phosphate and phosphoenolpyruvate: step 5/7.</text>
</comment>
<keyword evidence="1 7" id="KW-0028">Amino-acid biosynthesis</keyword>
<keyword evidence="5 7" id="KW-0067">ATP-binding</keyword>
<evidence type="ECO:0000256" key="6">
    <source>
        <dbReference type="ARBA" id="ARBA00023141"/>
    </source>
</evidence>
<feature type="binding site" evidence="7">
    <location>
        <position position="84"/>
    </location>
    <ligand>
        <name>substrate</name>
    </ligand>
</feature>
<dbReference type="InterPro" id="IPR000623">
    <property type="entry name" value="Shikimate_kinase/TSH1"/>
</dbReference>
<evidence type="ECO:0000313" key="9">
    <source>
        <dbReference type="Proteomes" id="UP000824118"/>
    </source>
</evidence>
<comment type="cofactor">
    <cofactor evidence="7">
        <name>Mg(2+)</name>
        <dbReference type="ChEBI" id="CHEBI:18420"/>
    </cofactor>
    <text evidence="7">Binds 1 Mg(2+) ion per subunit.</text>
</comment>
<organism evidence="8 9">
    <name type="scientific">Candidatus Limousia pullorum</name>
    <dbReference type="NCBI Taxonomy" id="2840860"/>
    <lineage>
        <taxon>Bacteria</taxon>
        <taxon>Bacillati</taxon>
        <taxon>Bacillota</taxon>
        <taxon>Clostridia</taxon>
        <taxon>Eubacteriales</taxon>
        <taxon>Oscillospiraceae</taxon>
        <taxon>Oscillospiraceae incertae sedis</taxon>
        <taxon>Candidatus Limousia</taxon>
    </lineage>
</organism>
<dbReference type="InterPro" id="IPR027417">
    <property type="entry name" value="P-loop_NTPase"/>
</dbReference>
<keyword evidence="7" id="KW-0460">Magnesium</keyword>
<dbReference type="InterPro" id="IPR031322">
    <property type="entry name" value="Shikimate/glucono_kinase"/>
</dbReference>
<feature type="binding site" evidence="7">
    <location>
        <position position="141"/>
    </location>
    <ligand>
        <name>substrate</name>
    </ligand>
</feature>
<dbReference type="PANTHER" id="PTHR21087:SF16">
    <property type="entry name" value="SHIKIMATE KINASE 1, CHLOROPLASTIC"/>
    <property type="match status" value="1"/>
</dbReference>
<dbReference type="Gene3D" id="3.40.50.300">
    <property type="entry name" value="P-loop containing nucleotide triphosphate hydrolases"/>
    <property type="match status" value="1"/>
</dbReference>
<dbReference type="GO" id="GO:0009423">
    <property type="term" value="P:chorismate biosynthetic process"/>
    <property type="evidence" value="ECO:0007669"/>
    <property type="project" value="UniProtKB-UniRule"/>
</dbReference>
<keyword evidence="6 7" id="KW-0057">Aromatic amino acid biosynthesis</keyword>
<comment type="function">
    <text evidence="7">Catalyzes the specific phosphorylation of the 3-hydroxyl group of shikimic acid using ATP as a cosubstrate.</text>
</comment>
<reference evidence="8" key="2">
    <citation type="journal article" date="2021" name="PeerJ">
        <title>Extensive microbial diversity within the chicken gut microbiome revealed by metagenomics and culture.</title>
        <authorList>
            <person name="Gilroy R."/>
            <person name="Ravi A."/>
            <person name="Getino M."/>
            <person name="Pursley I."/>
            <person name="Horton D.L."/>
            <person name="Alikhan N.F."/>
            <person name="Baker D."/>
            <person name="Gharbi K."/>
            <person name="Hall N."/>
            <person name="Watson M."/>
            <person name="Adriaenssens E.M."/>
            <person name="Foster-Nyarko E."/>
            <person name="Jarju S."/>
            <person name="Secka A."/>
            <person name="Antonio M."/>
            <person name="Oren A."/>
            <person name="Chaudhuri R.R."/>
            <person name="La Ragione R."/>
            <person name="Hildebrand F."/>
            <person name="Pallen M.J."/>
        </authorList>
    </citation>
    <scope>NUCLEOTIDE SEQUENCE</scope>
    <source>
        <strain evidence="8">ChiGjej1B1-1684</strain>
    </source>
</reference>
<protein>
    <recommendedName>
        <fullName evidence="7">Shikimate kinase</fullName>
        <shortName evidence="7">SK</shortName>
        <ecNumber evidence="7">2.7.1.71</ecNumber>
    </recommendedName>
</protein>
<evidence type="ECO:0000313" key="8">
    <source>
        <dbReference type="EMBL" id="HIU50555.1"/>
    </source>
</evidence>
<keyword evidence="7" id="KW-0963">Cytoplasm</keyword>
<comment type="subcellular location">
    <subcellularLocation>
        <location evidence="7">Cytoplasm</location>
    </subcellularLocation>
</comment>
<dbReference type="GO" id="GO:0005524">
    <property type="term" value="F:ATP binding"/>
    <property type="evidence" value="ECO:0007669"/>
    <property type="project" value="UniProtKB-UniRule"/>
</dbReference>
<keyword evidence="4 7" id="KW-0418">Kinase</keyword>
<evidence type="ECO:0000256" key="1">
    <source>
        <dbReference type="ARBA" id="ARBA00022605"/>
    </source>
</evidence>
<dbReference type="AlphaFoldDB" id="A0A9D1S896"/>
<proteinExistence type="inferred from homology"/>
<evidence type="ECO:0000256" key="3">
    <source>
        <dbReference type="ARBA" id="ARBA00022741"/>
    </source>
</evidence>
<evidence type="ECO:0000256" key="5">
    <source>
        <dbReference type="ARBA" id="ARBA00022840"/>
    </source>
</evidence>
<evidence type="ECO:0000256" key="4">
    <source>
        <dbReference type="ARBA" id="ARBA00022777"/>
    </source>
</evidence>